<evidence type="ECO:0000256" key="1">
    <source>
        <dbReference type="SAM" id="MobiDB-lite"/>
    </source>
</evidence>
<dbReference type="WBParaSite" id="scaffold42_cov154.g71">
    <property type="protein sequence ID" value="scaffold42_cov154.g71"/>
    <property type="gene ID" value="scaffold42_cov154.g71"/>
</dbReference>
<dbReference type="Proteomes" id="UP000887561">
    <property type="component" value="Unplaced"/>
</dbReference>
<name>A0A915MNG1_MELJA</name>
<keyword evidence="2" id="KW-1185">Reference proteome</keyword>
<evidence type="ECO:0000313" key="2">
    <source>
        <dbReference type="Proteomes" id="UP000887561"/>
    </source>
</evidence>
<accession>A0A915MNG1</accession>
<reference evidence="3" key="1">
    <citation type="submission" date="2022-11" db="UniProtKB">
        <authorList>
            <consortium name="WormBaseParasite"/>
        </authorList>
    </citation>
    <scope>IDENTIFICATION</scope>
</reference>
<feature type="region of interest" description="Disordered" evidence="1">
    <location>
        <begin position="137"/>
        <end position="157"/>
    </location>
</feature>
<evidence type="ECO:0000313" key="3">
    <source>
        <dbReference type="WBParaSite" id="scaffold42_cov154.g71"/>
    </source>
</evidence>
<proteinExistence type="predicted"/>
<dbReference type="AlphaFoldDB" id="A0A915MNG1"/>
<sequence>MVWKYNRKNNVWIWQYVFDYQKIEKLLNDLIKFVNQSQNNQENEKELSRMEGNEIIKLLNASFTNKFPFASFYNALQAKNTNLFERIRNIIVDMLACDVKTQEYIYDFPSSLLAHTVESYEIFKIIRDKLYEKCGVDSGQSSGHRGEHSEGYQHTFGHGSGSGYNQASILGDYFSGHQQNFGGEYMDKPEN</sequence>
<protein>
    <submittedName>
        <fullName evidence="3">Uncharacterized protein</fullName>
    </submittedName>
</protein>
<organism evidence="2 3">
    <name type="scientific">Meloidogyne javanica</name>
    <name type="common">Root-knot nematode worm</name>
    <dbReference type="NCBI Taxonomy" id="6303"/>
    <lineage>
        <taxon>Eukaryota</taxon>
        <taxon>Metazoa</taxon>
        <taxon>Ecdysozoa</taxon>
        <taxon>Nematoda</taxon>
        <taxon>Chromadorea</taxon>
        <taxon>Rhabditida</taxon>
        <taxon>Tylenchina</taxon>
        <taxon>Tylenchomorpha</taxon>
        <taxon>Tylenchoidea</taxon>
        <taxon>Meloidogynidae</taxon>
        <taxon>Meloidogyninae</taxon>
        <taxon>Meloidogyne</taxon>
        <taxon>Meloidogyne incognita group</taxon>
    </lineage>
</organism>